<organism evidence="3 4">
    <name type="scientific">Pseudomonas syringae pv. solidagae</name>
    <dbReference type="NCBI Taxonomy" id="264458"/>
    <lineage>
        <taxon>Bacteria</taxon>
        <taxon>Pseudomonadati</taxon>
        <taxon>Pseudomonadota</taxon>
        <taxon>Gammaproteobacteria</taxon>
        <taxon>Pseudomonadales</taxon>
        <taxon>Pseudomonadaceae</taxon>
        <taxon>Pseudomonas</taxon>
        <taxon>Pseudomonas syringae</taxon>
    </lineage>
</organism>
<evidence type="ECO:0000256" key="1">
    <source>
        <dbReference type="SAM" id="MobiDB-lite"/>
    </source>
</evidence>
<keyword evidence="2" id="KW-0812">Transmembrane</keyword>
<evidence type="ECO:0000313" key="3">
    <source>
        <dbReference type="EMBL" id="RMT48426.1"/>
    </source>
</evidence>
<feature type="transmembrane region" description="Helical" evidence="2">
    <location>
        <begin position="39"/>
        <end position="60"/>
    </location>
</feature>
<evidence type="ECO:0000313" key="4">
    <source>
        <dbReference type="Proteomes" id="UP000268096"/>
    </source>
</evidence>
<gene>
    <name evidence="3" type="ORF">ALP48_02357</name>
</gene>
<comment type="caution">
    <text evidence="3">The sequence shown here is derived from an EMBL/GenBank/DDBJ whole genome shotgun (WGS) entry which is preliminary data.</text>
</comment>
<sequence length="332" mass="37310">MTEHASHIKNPLTVISRFAAIAEVSGSIVLPFVESENQAMFIWFLMLFPVLIVTLFFATLNFNHKKLYAPSDYKNENHFMALFGTVSVAERKEKLEEEVDEAILDAEAEDSAADPTNTTSSSPEIFTQDSLDAASKPDESSGEGNNENTTKPTQENGTPVGEPIINEQNDFDFKKFAEESKLQHMQQLKDMETMAIHKLTRECHAPFLSNVKIEIPSVPRPLIFDAIANTPDTVHLAEIKYFSKSYTPNRFLDTIRNAELAAQNIKDVSDKKVSLHLVVILDDHMNGITGQAVKLNLIRFSKRPHFTTHVYVTTVHDLKDLGLSLQSWFITS</sequence>
<feature type="region of interest" description="Disordered" evidence="1">
    <location>
        <begin position="105"/>
        <end position="165"/>
    </location>
</feature>
<dbReference type="AlphaFoldDB" id="A0A0P9Z0A7"/>
<evidence type="ECO:0000256" key="2">
    <source>
        <dbReference type="SAM" id="Phobius"/>
    </source>
</evidence>
<dbReference type="Proteomes" id="UP000268096">
    <property type="component" value="Unassembled WGS sequence"/>
</dbReference>
<name>A0A0P9Z0A7_PSESX</name>
<reference evidence="3 4" key="1">
    <citation type="submission" date="2018-08" db="EMBL/GenBank/DDBJ databases">
        <title>Recombination of ecologically and evolutionarily significant loci maintains genetic cohesion in the Pseudomonas syringae species complex.</title>
        <authorList>
            <person name="Dillon M."/>
            <person name="Thakur S."/>
            <person name="Almeida R.N.D."/>
            <person name="Weir B.S."/>
            <person name="Guttman D.S."/>
        </authorList>
    </citation>
    <scope>NUCLEOTIDE SEQUENCE [LARGE SCALE GENOMIC DNA]</scope>
    <source>
        <strain evidence="3 4">ICMP 16926</strain>
    </source>
</reference>
<feature type="compositionally biased region" description="Polar residues" evidence="1">
    <location>
        <begin position="114"/>
        <end position="130"/>
    </location>
</feature>
<keyword evidence="2" id="KW-0472">Membrane</keyword>
<feature type="transmembrane region" description="Helical" evidence="2">
    <location>
        <begin position="12"/>
        <end position="33"/>
    </location>
</feature>
<dbReference type="RefSeq" id="WP_057458509.1">
    <property type="nucleotide sequence ID" value="NZ_LJRH01000376.1"/>
</dbReference>
<accession>A0A0P9Z0A7</accession>
<keyword evidence="2" id="KW-1133">Transmembrane helix</keyword>
<proteinExistence type="predicted"/>
<feature type="compositionally biased region" description="Polar residues" evidence="1">
    <location>
        <begin position="142"/>
        <end position="157"/>
    </location>
</feature>
<protein>
    <submittedName>
        <fullName evidence="3">Uncharacterized protein</fullName>
    </submittedName>
</protein>
<dbReference type="EMBL" id="RBTH01000110">
    <property type="protein sequence ID" value="RMT48426.1"/>
    <property type="molecule type" value="Genomic_DNA"/>
</dbReference>